<dbReference type="Pfam" id="PF20732">
    <property type="entry name" value="NamZ_C"/>
    <property type="match status" value="1"/>
</dbReference>
<feature type="chain" id="PRO_5021794830" evidence="1">
    <location>
        <begin position="25"/>
        <end position="826"/>
    </location>
</feature>
<dbReference type="KEGG" id="llh:I41_44580"/>
<dbReference type="Gene3D" id="3.40.710.10">
    <property type="entry name" value="DD-peptidase/beta-lactamase superfamily"/>
    <property type="match status" value="1"/>
</dbReference>
<gene>
    <name evidence="5" type="primary">estB</name>
    <name evidence="5" type="ORF">I41_44580</name>
</gene>
<dbReference type="GO" id="GO:0033922">
    <property type="term" value="F:peptidoglycan beta-N-acetylmuramidase activity"/>
    <property type="evidence" value="ECO:0007669"/>
    <property type="project" value="InterPro"/>
</dbReference>
<evidence type="ECO:0000259" key="2">
    <source>
        <dbReference type="Pfam" id="PF00144"/>
    </source>
</evidence>
<dbReference type="EMBL" id="CP036339">
    <property type="protein sequence ID" value="QDT75248.1"/>
    <property type="molecule type" value="Genomic_DNA"/>
</dbReference>
<dbReference type="Proteomes" id="UP000317909">
    <property type="component" value="Chromosome"/>
</dbReference>
<dbReference type="RefSeq" id="WP_168207075.1">
    <property type="nucleotide sequence ID" value="NZ_CP036339.1"/>
</dbReference>
<evidence type="ECO:0000313" key="5">
    <source>
        <dbReference type="EMBL" id="QDT75248.1"/>
    </source>
</evidence>
<evidence type="ECO:0000259" key="3">
    <source>
        <dbReference type="Pfam" id="PF07075"/>
    </source>
</evidence>
<keyword evidence="6" id="KW-1185">Reference proteome</keyword>
<dbReference type="InterPro" id="IPR048502">
    <property type="entry name" value="NamZ_N"/>
</dbReference>
<feature type="domain" description="Peptidoglycan beta-N-acetylmuramidase NamZ N-terminal" evidence="3">
    <location>
        <begin position="471"/>
        <end position="671"/>
    </location>
</feature>
<dbReference type="EC" id="3.1.1.-" evidence="5"/>
<feature type="domain" description="Peptidoglycan beta-N-acetylmuramidase NamZ C-terminal" evidence="4">
    <location>
        <begin position="675"/>
        <end position="824"/>
    </location>
</feature>
<protein>
    <submittedName>
        <fullName evidence="5">Esterase EstB</fullName>
        <ecNumber evidence="5">3.1.1.-</ecNumber>
    </submittedName>
</protein>
<proteinExistence type="predicted"/>
<dbReference type="InterPro" id="IPR008302">
    <property type="entry name" value="NamZ"/>
</dbReference>
<evidence type="ECO:0000313" key="6">
    <source>
        <dbReference type="Proteomes" id="UP000317909"/>
    </source>
</evidence>
<dbReference type="PANTHER" id="PTHR42915:SF1">
    <property type="entry name" value="PEPTIDOGLYCAN BETA-N-ACETYLMURAMIDASE NAMZ"/>
    <property type="match status" value="1"/>
</dbReference>
<feature type="signal peptide" evidence="1">
    <location>
        <begin position="1"/>
        <end position="24"/>
    </location>
</feature>
<dbReference type="SUPFAM" id="SSF56601">
    <property type="entry name" value="beta-lactamase/transpeptidase-like"/>
    <property type="match status" value="1"/>
</dbReference>
<dbReference type="InterPro" id="IPR001466">
    <property type="entry name" value="Beta-lactam-related"/>
</dbReference>
<evidence type="ECO:0000259" key="4">
    <source>
        <dbReference type="Pfam" id="PF20732"/>
    </source>
</evidence>
<dbReference type="Gene3D" id="3.40.50.12170">
    <property type="entry name" value="Uncharacterised protein PF07075, DUF1343"/>
    <property type="match status" value="1"/>
</dbReference>
<organism evidence="5 6">
    <name type="scientific">Lacipirellula limnantheis</name>
    <dbReference type="NCBI Taxonomy" id="2528024"/>
    <lineage>
        <taxon>Bacteria</taxon>
        <taxon>Pseudomonadati</taxon>
        <taxon>Planctomycetota</taxon>
        <taxon>Planctomycetia</taxon>
        <taxon>Pirellulales</taxon>
        <taxon>Lacipirellulaceae</taxon>
        <taxon>Lacipirellula</taxon>
    </lineage>
</organism>
<keyword evidence="1" id="KW-0732">Signal</keyword>
<evidence type="ECO:0000256" key="1">
    <source>
        <dbReference type="SAM" id="SignalP"/>
    </source>
</evidence>
<name>A0A517U3P6_9BACT</name>
<accession>A0A517U3P6</accession>
<keyword evidence="5" id="KW-0378">Hydrolase</keyword>
<sequence precursor="true">MRFALPLMLACALTLALRIDITQAELPVVPAASLGLNQEQLDRIDALVEAEIEAKRLPGCVVAIGRTGGIGFLKAYGNRQLEPSQEPMTVETLFDMASLTKPIATATSVMILVEQGKVRLRNPIAEYIPEFGQNGKDHITVEDLLVHRGGLIPDNALKDYEDGPEKAWERLFALPTDKPGEQFIYSDVGFLTLGELVHRVSGKTVAEFAAENIFRPLGMKESGYAPSKELAERAATTEQREDRWMRGEVHDPRAYLLEGVAGHAGLFSTAADLAIYCDAILRGASGTAAASSSAAEPADQAHAVPPFVMSRATLAEMMRPREVAGNHRALGWDNRSAYSTNRGELLSSRAIGHGGFTGTAMWIDPELDLFVIFLSNRVHPDGSGLVNPLAGRIGTVAAAAIDGPNSALATRASASSEEAFADEVQPATHELPAASTENQSPVTSHQSRSPVLTGLDVLVRDNFKQLKGRRVGLITNHTGVDRAGRRNVDLLRNADGVELVAIFSPEHGIAGKLDHDGITDARDEATGLPIHSLYGETRKPTPAQLKGIDTLVFDIQDIGCRFYTYESTMAWAMEAAGEHGLKYVVLDRPNPIGGVAMEGPLADSGRESFVGCHTVPLRHGLTIGELATMYRAERDVQVELDVIKVEGWRRGDYWDATGLLWINQSPNMRSLTEAILYSGMGIWETTNVSVGRGTNTPFEVLGAPWIDAKEFAAALTAANLPGVRFTPIEFTPNDSKFKDQKCGGVNVAITDQAKFAPVAVGMQIAATLRRLYPLDWQVKRADRLLINKEVFDAIVAGADREEIEALYQDDLEKFRHRREEFLLYAD</sequence>
<dbReference type="AlphaFoldDB" id="A0A517U3P6"/>
<dbReference type="PANTHER" id="PTHR42915">
    <property type="entry name" value="HYPOTHETICAL 460 KDA PROTEIN IN FEUA-SIGW INTERGENIC REGION [PRECURSOR]"/>
    <property type="match status" value="1"/>
</dbReference>
<dbReference type="Pfam" id="PF00144">
    <property type="entry name" value="Beta-lactamase"/>
    <property type="match status" value="1"/>
</dbReference>
<dbReference type="InterPro" id="IPR012338">
    <property type="entry name" value="Beta-lactam/transpept-like"/>
</dbReference>
<reference evidence="5 6" key="1">
    <citation type="submission" date="2019-02" db="EMBL/GenBank/DDBJ databases">
        <title>Deep-cultivation of Planctomycetes and their phenomic and genomic characterization uncovers novel biology.</title>
        <authorList>
            <person name="Wiegand S."/>
            <person name="Jogler M."/>
            <person name="Boedeker C."/>
            <person name="Pinto D."/>
            <person name="Vollmers J."/>
            <person name="Rivas-Marin E."/>
            <person name="Kohn T."/>
            <person name="Peeters S.H."/>
            <person name="Heuer A."/>
            <person name="Rast P."/>
            <person name="Oberbeckmann S."/>
            <person name="Bunk B."/>
            <person name="Jeske O."/>
            <person name="Meyerdierks A."/>
            <person name="Storesund J.E."/>
            <person name="Kallscheuer N."/>
            <person name="Luecker S."/>
            <person name="Lage O.M."/>
            <person name="Pohl T."/>
            <person name="Merkel B.J."/>
            <person name="Hornburger P."/>
            <person name="Mueller R.-W."/>
            <person name="Bruemmer F."/>
            <person name="Labrenz M."/>
            <person name="Spormann A.M."/>
            <person name="Op den Camp H."/>
            <person name="Overmann J."/>
            <person name="Amann R."/>
            <person name="Jetten M.S.M."/>
            <person name="Mascher T."/>
            <person name="Medema M.H."/>
            <person name="Devos D.P."/>
            <person name="Kaster A.-K."/>
            <person name="Ovreas L."/>
            <person name="Rohde M."/>
            <person name="Galperin M.Y."/>
            <person name="Jogler C."/>
        </authorList>
    </citation>
    <scope>NUCLEOTIDE SEQUENCE [LARGE SCALE GENOMIC DNA]</scope>
    <source>
        <strain evidence="5 6">I41</strain>
    </source>
</reference>
<dbReference type="InterPro" id="IPR048503">
    <property type="entry name" value="NamZ_C"/>
</dbReference>
<feature type="domain" description="Beta-lactamase-related" evidence="2">
    <location>
        <begin position="44"/>
        <end position="387"/>
    </location>
</feature>
<dbReference type="Pfam" id="PF07075">
    <property type="entry name" value="NamZ_N"/>
    <property type="match status" value="1"/>
</dbReference>
<dbReference type="Gene3D" id="3.90.1150.140">
    <property type="match status" value="1"/>
</dbReference>